<dbReference type="Gene3D" id="3.10.450.620">
    <property type="entry name" value="JHP933, nucleotidyltransferase-like core domain"/>
    <property type="match status" value="1"/>
</dbReference>
<dbReference type="Proteomes" id="UP000231081">
    <property type="component" value="Unassembled WGS sequence"/>
</dbReference>
<comment type="caution">
    <text evidence="1">The sequence shown here is derived from an EMBL/GenBank/DDBJ whole genome shotgun (WGS) entry which is preliminary data.</text>
</comment>
<accession>A0A2H0B4V5</accession>
<dbReference type="Pfam" id="PF08843">
    <property type="entry name" value="AbiEii"/>
    <property type="match status" value="1"/>
</dbReference>
<organism evidence="1 2">
    <name type="scientific">Candidatus Beckwithbacteria bacterium CG23_combo_of_CG06-09_8_20_14_all_47_9</name>
    <dbReference type="NCBI Taxonomy" id="1974498"/>
    <lineage>
        <taxon>Bacteria</taxon>
        <taxon>Candidatus Beckwithiibacteriota</taxon>
    </lineage>
</organism>
<sequence>MILIRPEDILHKFQLLKLLSGIADEPRLSAGLYFKGGTCAAMLGFLDRFSVDLDFDLKPGQSKPKLINEFKKVFKQLDFAIKAGNEKIPLFILKYPAPAGQRNTLKASVNDQVLPANIYRPMFLPEIDRLVNCQTIETMFSHKLAAPLDRFTKHRQIAGRDIYDIHYFFSQGSGFNQKILEQRTGLPAAVFLTKLISFIDKKVTETVISEDLNPLLPPEKFQKIRRTLKSETLLYLKAYISHG</sequence>
<dbReference type="EMBL" id="PCSQ01000092">
    <property type="protein sequence ID" value="PIP52080.1"/>
    <property type="molecule type" value="Genomic_DNA"/>
</dbReference>
<name>A0A2H0B4V5_9BACT</name>
<gene>
    <name evidence="1" type="ORF">COX09_03550</name>
</gene>
<protein>
    <recommendedName>
        <fullName evidence="3">Nucleotidyl transferase AbiEii/AbiGii toxin family protein</fullName>
    </recommendedName>
</protein>
<evidence type="ECO:0008006" key="3">
    <source>
        <dbReference type="Google" id="ProtNLM"/>
    </source>
</evidence>
<dbReference type="AlphaFoldDB" id="A0A2H0B4V5"/>
<proteinExistence type="predicted"/>
<dbReference type="InterPro" id="IPR014942">
    <property type="entry name" value="AbiEii"/>
</dbReference>
<reference evidence="1 2" key="1">
    <citation type="submission" date="2017-09" db="EMBL/GenBank/DDBJ databases">
        <title>Depth-based differentiation of microbial function through sediment-hosted aquifers and enrichment of novel symbionts in the deep terrestrial subsurface.</title>
        <authorList>
            <person name="Probst A.J."/>
            <person name="Ladd B."/>
            <person name="Jarett J.K."/>
            <person name="Geller-Mcgrath D.E."/>
            <person name="Sieber C.M."/>
            <person name="Emerson J.B."/>
            <person name="Anantharaman K."/>
            <person name="Thomas B.C."/>
            <person name="Malmstrom R."/>
            <person name="Stieglmeier M."/>
            <person name="Klingl A."/>
            <person name="Woyke T."/>
            <person name="Ryan C.M."/>
            <person name="Banfield J.F."/>
        </authorList>
    </citation>
    <scope>NUCLEOTIDE SEQUENCE [LARGE SCALE GENOMIC DNA]</scope>
    <source>
        <strain evidence="1">CG23_combo_of_CG06-09_8_20_14_all_47_9</strain>
    </source>
</reference>
<evidence type="ECO:0000313" key="2">
    <source>
        <dbReference type="Proteomes" id="UP000231081"/>
    </source>
</evidence>
<evidence type="ECO:0000313" key="1">
    <source>
        <dbReference type="EMBL" id="PIP52080.1"/>
    </source>
</evidence>